<comment type="similarity">
    <text evidence="3">Belongs to the bacterial PQQ dehydrogenase family.</text>
</comment>
<keyword evidence="9" id="KW-0560">Oxidoreductase</keyword>
<dbReference type="InterPro" id="IPR009056">
    <property type="entry name" value="Cyt_c-like_dom"/>
</dbReference>
<feature type="compositionally biased region" description="Low complexity" evidence="13">
    <location>
        <begin position="696"/>
        <end position="705"/>
    </location>
</feature>
<dbReference type="RefSeq" id="WP_117352087.1">
    <property type="nucleotide sequence ID" value="NZ_CP020083.1"/>
</dbReference>
<keyword evidence="5 12" id="KW-0479">Metal-binding</keyword>
<feature type="signal peptide" evidence="14">
    <location>
        <begin position="1"/>
        <end position="34"/>
    </location>
</feature>
<dbReference type="SUPFAM" id="SSF46626">
    <property type="entry name" value="Cytochrome c"/>
    <property type="match status" value="1"/>
</dbReference>
<evidence type="ECO:0000256" key="3">
    <source>
        <dbReference type="ARBA" id="ARBA00008156"/>
    </source>
</evidence>
<evidence type="ECO:0000313" key="16">
    <source>
        <dbReference type="EMBL" id="ASR51403.1"/>
    </source>
</evidence>
<dbReference type="InterPro" id="IPR036909">
    <property type="entry name" value="Cyt_c-like_dom_sf"/>
</dbReference>
<evidence type="ECO:0000256" key="6">
    <source>
        <dbReference type="ARBA" id="ARBA00022729"/>
    </source>
</evidence>
<evidence type="ECO:0000256" key="7">
    <source>
        <dbReference type="ARBA" id="ARBA00022837"/>
    </source>
</evidence>
<proteinExistence type="inferred from homology"/>
<evidence type="ECO:0000256" key="10">
    <source>
        <dbReference type="ARBA" id="ARBA00023004"/>
    </source>
</evidence>
<dbReference type="NCBIfam" id="TIGR03075">
    <property type="entry name" value="PQQ_enz_alc_DH"/>
    <property type="match status" value="1"/>
</dbReference>
<dbReference type="Gene3D" id="2.140.10.10">
    <property type="entry name" value="Quinoprotein alcohol dehydrogenase-like superfamily"/>
    <property type="match status" value="1"/>
</dbReference>
<evidence type="ECO:0000259" key="15">
    <source>
        <dbReference type="PROSITE" id="PS51007"/>
    </source>
</evidence>
<dbReference type="Gene3D" id="1.10.760.10">
    <property type="entry name" value="Cytochrome c-like domain"/>
    <property type="match status" value="1"/>
</dbReference>
<dbReference type="Pfam" id="PF13442">
    <property type="entry name" value="Cytochrome_CBB3"/>
    <property type="match status" value="1"/>
</dbReference>
<dbReference type="GeneID" id="303485498"/>
<reference evidence="16 17" key="1">
    <citation type="submission" date="2017-03" db="EMBL/GenBank/DDBJ databases">
        <title>Complete genome sequence of Blastomonas fulva degrading microcsystin LR.</title>
        <authorList>
            <person name="Lee H.-g."/>
            <person name="Jin L."/>
            <person name="oh H.-M."/>
        </authorList>
    </citation>
    <scope>NUCLEOTIDE SEQUENCE [LARGE SCALE GENOMIC DNA]</scope>
    <source>
        <strain evidence="16 17">T2</strain>
    </source>
</reference>
<dbReference type="InterPro" id="IPR011047">
    <property type="entry name" value="Quinoprotein_ADH-like_sf"/>
</dbReference>
<evidence type="ECO:0000256" key="1">
    <source>
        <dbReference type="ARBA" id="ARBA00001913"/>
    </source>
</evidence>
<keyword evidence="10 12" id="KW-0408">Iron</keyword>
<evidence type="ECO:0000256" key="4">
    <source>
        <dbReference type="ARBA" id="ARBA00022617"/>
    </source>
</evidence>
<dbReference type="EMBL" id="CP020083">
    <property type="protein sequence ID" value="ASR51403.1"/>
    <property type="molecule type" value="Genomic_DNA"/>
</dbReference>
<feature type="region of interest" description="Disordered" evidence="13">
    <location>
        <begin position="694"/>
        <end position="713"/>
    </location>
</feature>
<evidence type="ECO:0000256" key="13">
    <source>
        <dbReference type="SAM" id="MobiDB-lite"/>
    </source>
</evidence>
<dbReference type="PANTHER" id="PTHR32303">
    <property type="entry name" value="QUINOPROTEIN ALCOHOL DEHYDROGENASE (CYTOCHROME C)"/>
    <property type="match status" value="1"/>
</dbReference>
<keyword evidence="17" id="KW-1185">Reference proteome</keyword>
<keyword evidence="6 14" id="KW-0732">Signal</keyword>
<dbReference type="SUPFAM" id="SSF50998">
    <property type="entry name" value="Quinoprotein alcohol dehydrogenase-like"/>
    <property type="match status" value="1"/>
</dbReference>
<dbReference type="InterPro" id="IPR002372">
    <property type="entry name" value="PQQ_rpt_dom"/>
</dbReference>
<accession>A0ABM6M670</accession>
<feature type="chain" id="PRO_5045827397" evidence="14">
    <location>
        <begin position="35"/>
        <end position="713"/>
    </location>
</feature>
<name>A0ABM6M670_9SPHN</name>
<evidence type="ECO:0000256" key="8">
    <source>
        <dbReference type="ARBA" id="ARBA00022891"/>
    </source>
</evidence>
<dbReference type="Proteomes" id="UP000258016">
    <property type="component" value="Chromosome"/>
</dbReference>
<evidence type="ECO:0000256" key="11">
    <source>
        <dbReference type="ARBA" id="ARBA00023157"/>
    </source>
</evidence>
<dbReference type="InterPro" id="IPR018391">
    <property type="entry name" value="PQQ_b-propeller_rpt"/>
</dbReference>
<evidence type="ECO:0000256" key="2">
    <source>
        <dbReference type="ARBA" id="ARBA00001931"/>
    </source>
</evidence>
<comment type="cofactor">
    <cofactor evidence="2">
        <name>pyrroloquinoline quinone</name>
        <dbReference type="ChEBI" id="CHEBI:58442"/>
    </cofactor>
</comment>
<evidence type="ECO:0000256" key="14">
    <source>
        <dbReference type="SAM" id="SignalP"/>
    </source>
</evidence>
<evidence type="ECO:0000256" key="5">
    <source>
        <dbReference type="ARBA" id="ARBA00022723"/>
    </source>
</evidence>
<evidence type="ECO:0000256" key="9">
    <source>
        <dbReference type="ARBA" id="ARBA00023002"/>
    </source>
</evidence>
<protein>
    <submittedName>
        <fullName evidence="16">PQQ-dependent dehydrogenase, methanol/ethanol family</fullName>
    </submittedName>
</protein>
<keyword evidence="4 12" id="KW-0349">Heme</keyword>
<dbReference type="Pfam" id="PF01011">
    <property type="entry name" value="PQQ"/>
    <property type="match status" value="2"/>
</dbReference>
<dbReference type="InterPro" id="IPR017512">
    <property type="entry name" value="PQQ_MeOH/EtOH_DH"/>
</dbReference>
<keyword evidence="11" id="KW-1015">Disulfide bond</keyword>
<dbReference type="PROSITE" id="PS51007">
    <property type="entry name" value="CYTC"/>
    <property type="match status" value="1"/>
</dbReference>
<dbReference type="SMART" id="SM00564">
    <property type="entry name" value="PQQ"/>
    <property type="match status" value="5"/>
</dbReference>
<evidence type="ECO:0000313" key="17">
    <source>
        <dbReference type="Proteomes" id="UP000258016"/>
    </source>
</evidence>
<feature type="domain" description="Cytochrome c" evidence="15">
    <location>
        <begin position="613"/>
        <end position="687"/>
    </location>
</feature>
<sequence length="713" mass="76887">MHSLSEIRKYTQAAFICAAFLLLSLQACSSPKSAAPGAVDQARLLNASSEPDNWLAGGGGFDEQHYSALDQINAQNVARLGLAWSFEVDTNRGQEATPLVIDGVMYTSTAWSKVYAIDARTGKQLWQFDPQVPGDAAYSTCCDVVNRGVAVWRGKVFVGTIDGRLIAIDARTGDQLWSVQTFDRSHPYAITGAPRVFKDKVIIGNGGAEFGVRGYVTAYDTQTGAQLWRFYTVPGDPSKGPDGAASDSVMPMATRTWAGKWYTMGGGGTAWDSIVYDPEFDQVYIGVGNGAPWNRQVRSDGKGDNLFLSSIVAVDADTGKYKWHYQQIPGESWDFTATQPMMLATLSIGGKPRRVLMQAPKNGFFYVLDRKTGKLLSAKAFVPQTWADHIDLATGRPVMSENAYYQNGAKVMSPASVGGHNWQPMSYSPRTGLVYIPTVRWSMRYDQDPAFKFRPGAELNQGAAISLDPAAPWGTGALIAWDPLRQREVWRVPQPEMINGGTIATAGDLVFAGDAHGTFSAFGARDGKRLWSFKQPSGILAAPASYSIDGVQYIAVLVGKGGGAMGLPDVNRPRIPRLNGRMLVFKLGGKAVLPRVDLDLPPANPPGQTFSPATVALGGRLYGDKCARCHEGVAAPDLRRSNALSDAETWKAVVYDGVLTDTGMIGFSKLMSQAQVEAIRAYVGDLALELQKEAKTAPGKGATAKDMARAKPQ</sequence>
<gene>
    <name evidence="16" type="ORF">B5J99_07940</name>
</gene>
<comment type="cofactor">
    <cofactor evidence="1">
        <name>Ca(2+)</name>
        <dbReference type="ChEBI" id="CHEBI:29108"/>
    </cofactor>
</comment>
<dbReference type="CDD" id="cd10279">
    <property type="entry name" value="PQQ_ADH_II"/>
    <property type="match status" value="1"/>
</dbReference>
<keyword evidence="8" id="KW-0634">PQQ</keyword>
<evidence type="ECO:0000256" key="12">
    <source>
        <dbReference type="PROSITE-ProRule" id="PRU00433"/>
    </source>
</evidence>
<keyword evidence="7" id="KW-0106">Calcium</keyword>
<organism evidence="16 17">
    <name type="scientific">Blastomonas fulva</name>
    <dbReference type="NCBI Taxonomy" id="1550728"/>
    <lineage>
        <taxon>Bacteria</taxon>
        <taxon>Pseudomonadati</taxon>
        <taxon>Pseudomonadota</taxon>
        <taxon>Alphaproteobacteria</taxon>
        <taxon>Sphingomonadales</taxon>
        <taxon>Sphingomonadaceae</taxon>
        <taxon>Blastomonas</taxon>
    </lineage>
</organism>